<feature type="region of interest" description="Disordered" evidence="1">
    <location>
        <begin position="220"/>
        <end position="248"/>
    </location>
</feature>
<comment type="caution">
    <text evidence="2">The sequence shown here is derived from an EMBL/GenBank/DDBJ whole genome shotgun (WGS) entry which is preliminary data.</text>
</comment>
<organism evidence="2 3">
    <name type="scientific">Tenebrio molitor</name>
    <name type="common">Yellow mealworm beetle</name>
    <dbReference type="NCBI Taxonomy" id="7067"/>
    <lineage>
        <taxon>Eukaryota</taxon>
        <taxon>Metazoa</taxon>
        <taxon>Ecdysozoa</taxon>
        <taxon>Arthropoda</taxon>
        <taxon>Hexapoda</taxon>
        <taxon>Insecta</taxon>
        <taxon>Pterygota</taxon>
        <taxon>Neoptera</taxon>
        <taxon>Endopterygota</taxon>
        <taxon>Coleoptera</taxon>
        <taxon>Polyphaga</taxon>
        <taxon>Cucujiformia</taxon>
        <taxon>Tenebrionidae</taxon>
        <taxon>Tenebrio</taxon>
    </lineage>
</organism>
<reference evidence="2" key="1">
    <citation type="journal article" date="2020" name="J Insects Food Feed">
        <title>The yellow mealworm (Tenebrio molitor) genome: a resource for the emerging insects as food and feed industry.</title>
        <authorList>
            <person name="Eriksson T."/>
            <person name="Andere A."/>
            <person name="Kelstrup H."/>
            <person name="Emery V."/>
            <person name="Picard C."/>
        </authorList>
    </citation>
    <scope>NUCLEOTIDE SEQUENCE</scope>
    <source>
        <strain evidence="2">Stoneville</strain>
        <tissue evidence="2">Whole head</tissue>
    </source>
</reference>
<dbReference type="AlphaFoldDB" id="A0A8J6HQB8"/>
<evidence type="ECO:0000313" key="3">
    <source>
        <dbReference type="Proteomes" id="UP000719412"/>
    </source>
</evidence>
<reference evidence="2" key="2">
    <citation type="submission" date="2021-08" db="EMBL/GenBank/DDBJ databases">
        <authorList>
            <person name="Eriksson T."/>
        </authorList>
    </citation>
    <scope>NUCLEOTIDE SEQUENCE</scope>
    <source>
        <strain evidence="2">Stoneville</strain>
        <tissue evidence="2">Whole head</tissue>
    </source>
</reference>
<accession>A0A8J6HQB8</accession>
<evidence type="ECO:0000313" key="2">
    <source>
        <dbReference type="EMBL" id="KAH0818383.1"/>
    </source>
</evidence>
<protein>
    <submittedName>
        <fullName evidence="2">Uncharacterized protein</fullName>
    </submittedName>
</protein>
<name>A0A8J6HQB8_TENMO</name>
<keyword evidence="3" id="KW-1185">Reference proteome</keyword>
<feature type="compositionally biased region" description="Basic and acidic residues" evidence="1">
    <location>
        <begin position="221"/>
        <end position="239"/>
    </location>
</feature>
<evidence type="ECO:0000256" key="1">
    <source>
        <dbReference type="SAM" id="MobiDB-lite"/>
    </source>
</evidence>
<sequence length="479" mass="56036">MEYTTATQMIGPFENMLEFINYNASQYTCEGENFVVTSEVHYQLYEHLNKMKSQEMNSQNYLKCDAPTKSNKTIEPANMKIEELSKNKNINAVPEWLRREKDKLKKKEKVENQDYIVDNLHAILKSQEFLFKNIIKLVNILEKDEVLNTESQRLEKIKKKLSACTDVLANSAHSRKFSNIINNIIEEEITRCRFRHGESKTSAEINLKIPKPEGIEAALDSSHKKNDVRRIRSKRESKTTKGKTAQPVLNPNRIPKSETIQLNERGKEILRRHALDLEVRTNSENLLKRAKSEPILSKLLEKQNKKVTKDYGVIKDELHPEIENSRRMIEANEEHFNQFEDALWHSLTTMKFMSLKNDYLNMCKCAFYNKRQFTATESAISKKVNKDDTERCQKILTMSDSMFQIMERKLLFEEVEEKVHKSDEQVVKTEMAMDKMKTKNNPQLGNKLHETETKPEQHVMKKYTTPALPKSQKGRILYN</sequence>
<gene>
    <name evidence="2" type="ORF">GEV33_004408</name>
</gene>
<proteinExistence type="predicted"/>
<dbReference type="EMBL" id="JABDTM020017789">
    <property type="protein sequence ID" value="KAH0818383.1"/>
    <property type="molecule type" value="Genomic_DNA"/>
</dbReference>
<dbReference type="Proteomes" id="UP000719412">
    <property type="component" value="Unassembled WGS sequence"/>
</dbReference>